<feature type="signal peptide" evidence="3">
    <location>
        <begin position="1"/>
        <end position="31"/>
    </location>
</feature>
<keyword evidence="5" id="KW-1185">Reference proteome</keyword>
<reference evidence="4 5" key="1">
    <citation type="submission" date="2018-08" db="EMBL/GenBank/DDBJ databases">
        <title>Sequencing the genomes of 1000 actinobacteria strains.</title>
        <authorList>
            <person name="Klenk H.-P."/>
        </authorList>
    </citation>
    <scope>NUCLEOTIDE SEQUENCE [LARGE SCALE GENOMIC DNA]</scope>
    <source>
        <strain evidence="4 5">DSM 44099</strain>
    </source>
</reference>
<evidence type="ECO:0000313" key="4">
    <source>
        <dbReference type="EMBL" id="REF95769.1"/>
    </source>
</evidence>
<keyword evidence="2" id="KW-0812">Transmembrane</keyword>
<comment type="caution">
    <text evidence="4">The sequence shown here is derived from an EMBL/GenBank/DDBJ whole genome shotgun (WGS) entry which is preliminary data.</text>
</comment>
<dbReference type="EMBL" id="QUMQ01000001">
    <property type="protein sequence ID" value="REF95769.1"/>
    <property type="molecule type" value="Genomic_DNA"/>
</dbReference>
<feature type="chain" id="PRO_5017773358" evidence="3">
    <location>
        <begin position="32"/>
        <end position="385"/>
    </location>
</feature>
<evidence type="ECO:0000313" key="5">
    <source>
        <dbReference type="Proteomes" id="UP000256913"/>
    </source>
</evidence>
<organism evidence="4 5">
    <name type="scientific">Asanoa ferruginea</name>
    <dbReference type="NCBI Taxonomy" id="53367"/>
    <lineage>
        <taxon>Bacteria</taxon>
        <taxon>Bacillati</taxon>
        <taxon>Actinomycetota</taxon>
        <taxon>Actinomycetes</taxon>
        <taxon>Micromonosporales</taxon>
        <taxon>Micromonosporaceae</taxon>
        <taxon>Asanoa</taxon>
    </lineage>
</organism>
<dbReference type="RefSeq" id="WP_170215766.1">
    <property type="nucleotide sequence ID" value="NZ_BONB01000048.1"/>
</dbReference>
<feature type="region of interest" description="Disordered" evidence="1">
    <location>
        <begin position="324"/>
        <end position="349"/>
    </location>
</feature>
<evidence type="ECO:0000256" key="2">
    <source>
        <dbReference type="SAM" id="Phobius"/>
    </source>
</evidence>
<dbReference type="Proteomes" id="UP000256913">
    <property type="component" value="Unassembled WGS sequence"/>
</dbReference>
<dbReference type="InterPro" id="IPR013783">
    <property type="entry name" value="Ig-like_fold"/>
</dbReference>
<name>A0A3D9ZG01_9ACTN</name>
<accession>A0A3D9ZG01</accession>
<keyword evidence="3" id="KW-0732">Signal</keyword>
<gene>
    <name evidence="4" type="ORF">DFJ67_1730</name>
</gene>
<sequence>MNTRLRAAALSAGAASVLALGLVAVAGPAYAAGPDVAVTPISLHIAKGVKEAKAKPFQVELRNFGSGGATDVSVKVELSNLTGKIGFVRPDGCTKAGKAAYACPIGDIAAGQDVVIGIPLFNANGKKGDGGYFTITAIVPGDSNDENNSADVDVTVEPKSYDLTVWAQDVYADVVADGDEVGEETKTPVPPGGTAPLDSAIFNHGSKRVVGIAYAVKLPEGTSVASMPDGCVAREDANGIVCEDDEVVLKPGEVLLPEITVKVAADAPAGVLADGVIDATAIEPGGTDPEEPGDEGRMATEGQRKQLVDADPIDNQARFDVFVGAAPSGEPTTPAPGEPAAPGEGGGLPLTGSPTGLIAGVGAAVLVAGVVLLLALRRRRRFVAE</sequence>
<feature type="transmembrane region" description="Helical" evidence="2">
    <location>
        <begin position="357"/>
        <end position="376"/>
    </location>
</feature>
<dbReference type="GO" id="GO:0005975">
    <property type="term" value="P:carbohydrate metabolic process"/>
    <property type="evidence" value="ECO:0007669"/>
    <property type="project" value="UniProtKB-ARBA"/>
</dbReference>
<evidence type="ECO:0000256" key="1">
    <source>
        <dbReference type="SAM" id="MobiDB-lite"/>
    </source>
</evidence>
<evidence type="ECO:0000256" key="3">
    <source>
        <dbReference type="SAM" id="SignalP"/>
    </source>
</evidence>
<proteinExistence type="predicted"/>
<keyword evidence="2" id="KW-1133">Transmembrane helix</keyword>
<protein>
    <submittedName>
        <fullName evidence="4">LPXTG-motif cell wall-anchored protein</fullName>
    </submittedName>
</protein>
<feature type="region of interest" description="Disordered" evidence="1">
    <location>
        <begin position="281"/>
        <end position="301"/>
    </location>
</feature>
<keyword evidence="2" id="KW-0472">Membrane</keyword>
<dbReference type="Gene3D" id="2.60.40.10">
    <property type="entry name" value="Immunoglobulins"/>
    <property type="match status" value="1"/>
</dbReference>
<dbReference type="AlphaFoldDB" id="A0A3D9ZG01"/>
<dbReference type="NCBIfam" id="TIGR01167">
    <property type="entry name" value="LPXTG_anchor"/>
    <property type="match status" value="1"/>
</dbReference>